<dbReference type="EMBL" id="CCYD01000053">
    <property type="protein sequence ID" value="CEG35460.1"/>
    <property type="molecule type" value="Genomic_DNA"/>
</dbReference>
<name>A0A0P1A5P2_PLAHL</name>
<dbReference type="AlphaFoldDB" id="A0A0P1A5P2"/>
<protein>
    <submittedName>
        <fullName evidence="1">Uncharacterized protein</fullName>
    </submittedName>
</protein>
<dbReference type="OrthoDB" id="78439at2759"/>
<evidence type="ECO:0000313" key="2">
    <source>
        <dbReference type="Proteomes" id="UP000054928"/>
    </source>
</evidence>
<dbReference type="RefSeq" id="XP_024571829.1">
    <property type="nucleotide sequence ID" value="XM_024724425.1"/>
</dbReference>
<dbReference type="Proteomes" id="UP000054928">
    <property type="component" value="Unassembled WGS sequence"/>
</dbReference>
<keyword evidence="2" id="KW-1185">Reference proteome</keyword>
<accession>A0A0P1A5P2</accession>
<dbReference type="STRING" id="4781.A0A0P1A5P2"/>
<evidence type="ECO:0000313" key="1">
    <source>
        <dbReference type="EMBL" id="CEG35460.1"/>
    </source>
</evidence>
<proteinExistence type="predicted"/>
<reference evidence="2" key="1">
    <citation type="submission" date="2014-09" db="EMBL/GenBank/DDBJ databases">
        <authorList>
            <person name="Sharma Rahul"/>
            <person name="Thines Marco"/>
        </authorList>
    </citation>
    <scope>NUCLEOTIDE SEQUENCE [LARGE SCALE GENOMIC DNA]</scope>
</reference>
<dbReference type="GeneID" id="36406395"/>
<organism evidence="1 2">
    <name type="scientific">Plasmopara halstedii</name>
    <name type="common">Downy mildew of sunflower</name>
    <dbReference type="NCBI Taxonomy" id="4781"/>
    <lineage>
        <taxon>Eukaryota</taxon>
        <taxon>Sar</taxon>
        <taxon>Stramenopiles</taxon>
        <taxon>Oomycota</taxon>
        <taxon>Peronosporomycetes</taxon>
        <taxon>Peronosporales</taxon>
        <taxon>Peronosporaceae</taxon>
        <taxon>Plasmopara</taxon>
    </lineage>
</organism>
<sequence>MYRSNGSDLAKTVFQTALISYQESVNSARLYNQDTAFDLQVQHAEKSSRYFFRPLDGSLHRVSIEKVKLAEGSLSRIPAGIATVFRQHWGGIMGDVDQLGQTIYDPDQQHIEVLLRTIDRRLTDDEQD</sequence>